<proteinExistence type="predicted"/>
<reference evidence="1 2" key="1">
    <citation type="submission" date="2024-01" db="EMBL/GenBank/DDBJ databases">
        <title>A draft genome for the cacao thread blight pathogen Marasmiellus scandens.</title>
        <authorList>
            <person name="Baruah I.K."/>
            <person name="Leung J."/>
            <person name="Bukari Y."/>
            <person name="Amoako-Attah I."/>
            <person name="Meinhardt L.W."/>
            <person name="Bailey B.A."/>
            <person name="Cohen S.P."/>
        </authorList>
    </citation>
    <scope>NUCLEOTIDE SEQUENCE [LARGE SCALE GENOMIC DNA]</scope>
    <source>
        <strain evidence="1 2">GH-19</strain>
    </source>
</reference>
<protein>
    <submittedName>
        <fullName evidence="1">Uncharacterized protein</fullName>
    </submittedName>
</protein>
<keyword evidence="2" id="KW-1185">Reference proteome</keyword>
<name>A0ABR1IW52_9AGAR</name>
<dbReference type="EMBL" id="JBANRG010000066">
    <property type="protein sequence ID" value="KAK7440805.1"/>
    <property type="molecule type" value="Genomic_DNA"/>
</dbReference>
<evidence type="ECO:0000313" key="2">
    <source>
        <dbReference type="Proteomes" id="UP001498398"/>
    </source>
</evidence>
<organism evidence="1 2">
    <name type="scientific">Marasmiellus scandens</name>
    <dbReference type="NCBI Taxonomy" id="2682957"/>
    <lineage>
        <taxon>Eukaryota</taxon>
        <taxon>Fungi</taxon>
        <taxon>Dikarya</taxon>
        <taxon>Basidiomycota</taxon>
        <taxon>Agaricomycotina</taxon>
        <taxon>Agaricomycetes</taxon>
        <taxon>Agaricomycetidae</taxon>
        <taxon>Agaricales</taxon>
        <taxon>Marasmiineae</taxon>
        <taxon>Omphalotaceae</taxon>
        <taxon>Marasmiellus</taxon>
    </lineage>
</organism>
<accession>A0ABR1IW52</accession>
<evidence type="ECO:0000313" key="1">
    <source>
        <dbReference type="EMBL" id="KAK7440805.1"/>
    </source>
</evidence>
<dbReference type="Proteomes" id="UP001498398">
    <property type="component" value="Unassembled WGS sequence"/>
</dbReference>
<gene>
    <name evidence="1" type="ORF">VKT23_016883</name>
</gene>
<sequence>MPVVMEAPAPRIPACVFSSSPSYPHQSRGLDWNVSVLAFGSVPALVFTISGSDMNPTHTHRLYRKDHPRTLLKTMMARYSWVVRRLGESPVRRLQRMNV</sequence>
<comment type="caution">
    <text evidence="1">The sequence shown here is derived from an EMBL/GenBank/DDBJ whole genome shotgun (WGS) entry which is preliminary data.</text>
</comment>